<organism evidence="2 3">
    <name type="scientific">Larkinella arboricola</name>
    <dbReference type="NCBI Taxonomy" id="643671"/>
    <lineage>
        <taxon>Bacteria</taxon>
        <taxon>Pseudomonadati</taxon>
        <taxon>Bacteroidota</taxon>
        <taxon>Cytophagia</taxon>
        <taxon>Cytophagales</taxon>
        <taxon>Spirosomataceae</taxon>
        <taxon>Larkinella</taxon>
    </lineage>
</organism>
<dbReference type="InterPro" id="IPR029068">
    <property type="entry name" value="Glyas_Bleomycin-R_OHBP_Dase"/>
</dbReference>
<evidence type="ECO:0000313" key="2">
    <source>
        <dbReference type="EMBL" id="RAJ97813.1"/>
    </source>
</evidence>
<dbReference type="EMBL" id="QLMC01000003">
    <property type="protein sequence ID" value="RAJ97813.1"/>
    <property type="molecule type" value="Genomic_DNA"/>
</dbReference>
<proteinExistence type="predicted"/>
<gene>
    <name evidence="2" type="ORF">LX87_02718</name>
</gene>
<dbReference type="InterPro" id="IPR037523">
    <property type="entry name" value="VOC_core"/>
</dbReference>
<evidence type="ECO:0000313" key="3">
    <source>
        <dbReference type="Proteomes" id="UP000248790"/>
    </source>
</evidence>
<dbReference type="AlphaFoldDB" id="A0A327WXD8"/>
<keyword evidence="3" id="KW-1185">Reference proteome</keyword>
<accession>A0A327WXD8</accession>
<dbReference type="InterPro" id="IPR004360">
    <property type="entry name" value="Glyas_Fos-R_dOase_dom"/>
</dbReference>
<dbReference type="Gene3D" id="3.10.180.10">
    <property type="entry name" value="2,3-Dihydroxybiphenyl 1,2-Dioxygenase, domain 1"/>
    <property type="match status" value="1"/>
</dbReference>
<dbReference type="RefSeq" id="WP_111628774.1">
    <property type="nucleotide sequence ID" value="NZ_QLMC01000003.1"/>
</dbReference>
<dbReference type="Pfam" id="PF00903">
    <property type="entry name" value="Glyoxalase"/>
    <property type="match status" value="1"/>
</dbReference>
<feature type="domain" description="VOC" evidence="1">
    <location>
        <begin position="4"/>
        <end position="126"/>
    </location>
</feature>
<comment type="caution">
    <text evidence="2">The sequence shown here is derived from an EMBL/GenBank/DDBJ whole genome shotgun (WGS) entry which is preliminary data.</text>
</comment>
<dbReference type="Proteomes" id="UP000248790">
    <property type="component" value="Unassembled WGS sequence"/>
</dbReference>
<sequence>MQQRLSVLTMAADNLPAMREFYVETLGWQPVAENQDILFIKCNGFLFSICKKEQLAPLIGVKPDGTGFRSFTIGYNVPTKAEVDEWFANLKAKQVRICQEPTETFFGGYFFYFSDVEGNILEIAYNPYVPLDETGNVITHNSIDDL</sequence>
<dbReference type="OrthoDB" id="9793039at2"/>
<dbReference type="PROSITE" id="PS51819">
    <property type="entry name" value="VOC"/>
    <property type="match status" value="1"/>
</dbReference>
<dbReference type="PANTHER" id="PTHR36503">
    <property type="entry name" value="BLR2520 PROTEIN"/>
    <property type="match status" value="1"/>
</dbReference>
<protein>
    <recommendedName>
        <fullName evidence="1">VOC domain-containing protein</fullName>
    </recommendedName>
</protein>
<evidence type="ECO:0000259" key="1">
    <source>
        <dbReference type="PROSITE" id="PS51819"/>
    </source>
</evidence>
<dbReference type="PANTHER" id="PTHR36503:SF1">
    <property type="entry name" value="BLR2520 PROTEIN"/>
    <property type="match status" value="1"/>
</dbReference>
<dbReference type="SUPFAM" id="SSF54593">
    <property type="entry name" value="Glyoxalase/Bleomycin resistance protein/Dihydroxybiphenyl dioxygenase"/>
    <property type="match status" value="1"/>
</dbReference>
<name>A0A327WXD8_LARAB</name>
<reference evidence="2 3" key="1">
    <citation type="submission" date="2018-06" db="EMBL/GenBank/DDBJ databases">
        <title>Genomic Encyclopedia of Archaeal and Bacterial Type Strains, Phase II (KMG-II): from individual species to whole genera.</title>
        <authorList>
            <person name="Goeker M."/>
        </authorList>
    </citation>
    <scope>NUCLEOTIDE SEQUENCE [LARGE SCALE GENOMIC DNA]</scope>
    <source>
        <strain evidence="2 3">DSM 21851</strain>
    </source>
</reference>